<feature type="transmembrane region" description="Helical" evidence="2">
    <location>
        <begin position="71"/>
        <end position="92"/>
    </location>
</feature>
<protein>
    <recommendedName>
        <fullName evidence="5">YggT family protein</fullName>
    </recommendedName>
</protein>
<dbReference type="EMBL" id="CP021330">
    <property type="protein sequence ID" value="AVX02929.1"/>
    <property type="molecule type" value="Genomic_DNA"/>
</dbReference>
<feature type="transmembrane region" description="Helical" evidence="2">
    <location>
        <begin position="7"/>
        <end position="29"/>
    </location>
</feature>
<evidence type="ECO:0000256" key="2">
    <source>
        <dbReference type="SAM" id="Phobius"/>
    </source>
</evidence>
<dbReference type="GO" id="GO:0016020">
    <property type="term" value="C:membrane"/>
    <property type="evidence" value="ECO:0007669"/>
    <property type="project" value="InterPro"/>
</dbReference>
<dbReference type="Pfam" id="PF02325">
    <property type="entry name" value="CCB3_YggT"/>
    <property type="match status" value="1"/>
</dbReference>
<keyword evidence="2" id="KW-1133">Transmembrane helix</keyword>
<accession>A0A2R4MAN4</accession>
<gene>
    <name evidence="3" type="ORF">MXMO3_00382</name>
</gene>
<comment type="similarity">
    <text evidence="1">Belongs to the YggT family.</text>
</comment>
<keyword evidence="2" id="KW-0472">Membrane</keyword>
<keyword evidence="4" id="KW-1185">Reference proteome</keyword>
<dbReference type="KEGG" id="mmyr:MXMO3_00382"/>
<reference evidence="3 4" key="1">
    <citation type="submission" date="2017-05" db="EMBL/GenBank/DDBJ databases">
        <title>Genome Analysis of Maritalea myrionectae HL2708#5.</title>
        <authorList>
            <consortium name="Cotde Inc.-PKNU"/>
            <person name="Jang D."/>
            <person name="Oh H.-M."/>
        </authorList>
    </citation>
    <scope>NUCLEOTIDE SEQUENCE [LARGE SCALE GENOMIC DNA]</scope>
    <source>
        <strain evidence="3 4">HL2708#5</strain>
    </source>
</reference>
<dbReference type="AlphaFoldDB" id="A0A2R4MAN4"/>
<evidence type="ECO:0000256" key="1">
    <source>
        <dbReference type="ARBA" id="ARBA00010894"/>
    </source>
</evidence>
<evidence type="ECO:0000313" key="4">
    <source>
        <dbReference type="Proteomes" id="UP000258927"/>
    </source>
</evidence>
<evidence type="ECO:0008006" key="5">
    <source>
        <dbReference type="Google" id="ProtNLM"/>
    </source>
</evidence>
<proteinExistence type="inferred from homology"/>
<name>A0A2R4MAN4_9HYPH</name>
<sequence>MRVLLEIIMLVLNLYWWVAIIMIVMSWLLQFNVINYSNQFVATVWRIVNGLTEPVLNPIRRVVPSIGGLDISPIVLFIGIFALQRIIVLYLYPYAF</sequence>
<dbReference type="RefSeq" id="WP_027835893.1">
    <property type="nucleotide sequence ID" value="NZ_CP021330.1"/>
</dbReference>
<dbReference type="Proteomes" id="UP000258927">
    <property type="component" value="Chromosome"/>
</dbReference>
<dbReference type="PANTHER" id="PTHR33219:SF14">
    <property type="entry name" value="PROTEIN COFACTOR ASSEMBLY OF COMPLEX C SUBUNIT B CCB3, CHLOROPLASTIC-RELATED"/>
    <property type="match status" value="1"/>
</dbReference>
<dbReference type="PANTHER" id="PTHR33219">
    <property type="entry name" value="YLMG HOMOLOG PROTEIN 2, CHLOROPLASTIC"/>
    <property type="match status" value="1"/>
</dbReference>
<organism evidence="3 4">
    <name type="scientific">Maritalea myrionectae</name>
    <dbReference type="NCBI Taxonomy" id="454601"/>
    <lineage>
        <taxon>Bacteria</taxon>
        <taxon>Pseudomonadati</taxon>
        <taxon>Pseudomonadota</taxon>
        <taxon>Alphaproteobacteria</taxon>
        <taxon>Hyphomicrobiales</taxon>
        <taxon>Devosiaceae</taxon>
        <taxon>Maritalea</taxon>
    </lineage>
</organism>
<dbReference type="STRING" id="1122213.GCA_000423365_03094"/>
<evidence type="ECO:0000313" key="3">
    <source>
        <dbReference type="EMBL" id="AVX02929.1"/>
    </source>
</evidence>
<keyword evidence="2" id="KW-0812">Transmembrane</keyword>
<dbReference type="InterPro" id="IPR003425">
    <property type="entry name" value="CCB3/YggT"/>
</dbReference>